<keyword evidence="6" id="KW-0255">Endonuclease</keyword>
<comment type="similarity">
    <text evidence="1">Belongs to the type-I restriction system S methylase family.</text>
</comment>
<dbReference type="GO" id="GO:0004519">
    <property type="term" value="F:endonuclease activity"/>
    <property type="evidence" value="ECO:0007669"/>
    <property type="project" value="UniProtKB-KW"/>
</dbReference>
<dbReference type="PANTHER" id="PTHR43140">
    <property type="entry name" value="TYPE-1 RESTRICTION ENZYME ECOKI SPECIFICITY PROTEIN"/>
    <property type="match status" value="1"/>
</dbReference>
<evidence type="ECO:0000259" key="5">
    <source>
        <dbReference type="Pfam" id="PF01420"/>
    </source>
</evidence>
<accession>A0A6A7RYP6</accession>
<feature type="domain" description="Type I restriction modification DNA specificity" evidence="5">
    <location>
        <begin position="93"/>
        <end position="185"/>
    </location>
</feature>
<keyword evidence="6" id="KW-0378">Hydrolase</keyword>
<gene>
    <name evidence="6" type="ORF">CRU78_16825</name>
</gene>
<name>A0A6A7RYP6_9PROT</name>
<evidence type="ECO:0000256" key="2">
    <source>
        <dbReference type="ARBA" id="ARBA00022747"/>
    </source>
</evidence>
<evidence type="ECO:0000313" key="7">
    <source>
        <dbReference type="Proteomes" id="UP000342300"/>
    </source>
</evidence>
<dbReference type="InterPro" id="IPR000055">
    <property type="entry name" value="Restrct_endonuc_typeI_TRD"/>
</dbReference>
<sequence length="455" mass="50308">MSFPRYQSYKESGVEWLGEVPAHWELAPLKAATTNNDEVLDETTTGDTEIVYVDISSVDGVNGIKMKETMQFSAAPSRARRRVRDGDVIISTVRTYLKAIARIRAPEENLIVSTGFAVIRPRSKLMPDFLGFLVSASYFVEQVIARSTGVSYPAINASELVAILVPLPPAAEQTEIAAFLDRETAQIDELVAEQRRLMELLKEKRQAVISHAVTKGLNPDAPMKPSGIEWLGEVPAHWEVKRIKYLVAGNDGIQMGPFGGMLLDLDSENTGFKVYGQENTISGDFRLGHRWISRDRFTALRNYHVDTGDLLLTRKGSLGNALLVQTLPQPGIIDSDTIRVRVDHFVIMQSFLALLLHEAHYVSEQITLSKRGAILPGLNSQTIANISIIISPLTDQQQLMEFLAEQTAKFNTLTTEAQRAIDLLQERRTALISAAVTGQIDVRALSPTQAIEATT</sequence>
<keyword evidence="3" id="KW-0238">DNA-binding</keyword>
<dbReference type="AlphaFoldDB" id="A0A6A7RYP6"/>
<protein>
    <submittedName>
        <fullName evidence="6">Type I restriction endonuclease subunit R</fullName>
    </submittedName>
</protein>
<reference evidence="6 7" key="1">
    <citation type="submission" date="2017-09" db="EMBL/GenBank/DDBJ databases">
        <title>Metagenomic Analysis Reveals Denitrifying Candidatus Accumulibacter and Flanking Population as a Source of N2O.</title>
        <authorList>
            <person name="Gao H."/>
            <person name="Mao Y."/>
            <person name="Zhao X."/>
            <person name="Liu W.-T."/>
            <person name="Zhang T."/>
            <person name="Wells G."/>
        </authorList>
    </citation>
    <scope>NUCLEOTIDE SEQUENCE [LARGE SCALE GENOMIC DNA]</scope>
    <source>
        <strain evidence="6">CANDO_2_IC</strain>
    </source>
</reference>
<dbReference type="GO" id="GO:0003677">
    <property type="term" value="F:DNA binding"/>
    <property type="evidence" value="ECO:0007669"/>
    <property type="project" value="UniProtKB-KW"/>
</dbReference>
<evidence type="ECO:0000256" key="1">
    <source>
        <dbReference type="ARBA" id="ARBA00010923"/>
    </source>
</evidence>
<dbReference type="InterPro" id="IPR044946">
    <property type="entry name" value="Restrct_endonuc_typeI_TRD_sf"/>
</dbReference>
<dbReference type="SUPFAM" id="SSF116734">
    <property type="entry name" value="DNA methylase specificity domain"/>
    <property type="match status" value="2"/>
</dbReference>
<keyword evidence="6" id="KW-0540">Nuclease</keyword>
<dbReference type="InterPro" id="IPR051212">
    <property type="entry name" value="Type-I_RE_S_subunit"/>
</dbReference>
<dbReference type="Gene3D" id="3.90.220.20">
    <property type="entry name" value="DNA methylase specificity domains"/>
    <property type="match status" value="2"/>
</dbReference>
<feature type="coiled-coil region" evidence="4">
    <location>
        <begin position="180"/>
        <end position="207"/>
    </location>
</feature>
<dbReference type="Proteomes" id="UP000342300">
    <property type="component" value="Unassembled WGS sequence"/>
</dbReference>
<dbReference type="GO" id="GO:0009307">
    <property type="term" value="P:DNA restriction-modification system"/>
    <property type="evidence" value="ECO:0007669"/>
    <property type="project" value="UniProtKB-KW"/>
</dbReference>
<evidence type="ECO:0000256" key="3">
    <source>
        <dbReference type="ARBA" id="ARBA00023125"/>
    </source>
</evidence>
<proteinExistence type="inferred from homology"/>
<dbReference type="Pfam" id="PF01420">
    <property type="entry name" value="Methylase_S"/>
    <property type="match status" value="1"/>
</dbReference>
<dbReference type="EMBL" id="PDHS01000436">
    <property type="protein sequence ID" value="MQM32076.1"/>
    <property type="molecule type" value="Genomic_DNA"/>
</dbReference>
<dbReference type="PANTHER" id="PTHR43140:SF1">
    <property type="entry name" value="TYPE I RESTRICTION ENZYME ECOKI SPECIFICITY SUBUNIT"/>
    <property type="match status" value="1"/>
</dbReference>
<keyword evidence="2" id="KW-0680">Restriction system</keyword>
<evidence type="ECO:0000313" key="6">
    <source>
        <dbReference type="EMBL" id="MQM32076.1"/>
    </source>
</evidence>
<keyword evidence="4" id="KW-0175">Coiled coil</keyword>
<evidence type="ECO:0000256" key="4">
    <source>
        <dbReference type="SAM" id="Coils"/>
    </source>
</evidence>
<organism evidence="6 7">
    <name type="scientific">Candidatus Accumulibacter phosphatis</name>
    <dbReference type="NCBI Taxonomy" id="327160"/>
    <lineage>
        <taxon>Bacteria</taxon>
        <taxon>Pseudomonadati</taxon>
        <taxon>Pseudomonadota</taxon>
        <taxon>Betaproteobacteria</taxon>
        <taxon>Candidatus Accumulibacter</taxon>
    </lineage>
</organism>
<comment type="caution">
    <text evidence="6">The sequence shown here is derived from an EMBL/GenBank/DDBJ whole genome shotgun (WGS) entry which is preliminary data.</text>
</comment>